<dbReference type="GO" id="GO:0005829">
    <property type="term" value="C:cytosol"/>
    <property type="evidence" value="ECO:0007669"/>
    <property type="project" value="TreeGrafter"/>
</dbReference>
<keyword evidence="3" id="KW-0597">Phosphoprotein</keyword>
<dbReference type="AlphaFoldDB" id="A0A563VQ41"/>
<dbReference type="SMART" id="SM00448">
    <property type="entry name" value="REC"/>
    <property type="match status" value="3"/>
</dbReference>
<feature type="domain" description="OmpR/PhoB-type" evidence="8">
    <location>
        <begin position="125"/>
        <end position="224"/>
    </location>
</feature>
<dbReference type="NCBIfam" id="TIGR00254">
    <property type="entry name" value="GGDEF"/>
    <property type="match status" value="1"/>
</dbReference>
<evidence type="ECO:0000259" key="6">
    <source>
        <dbReference type="PROSITE" id="PS50887"/>
    </source>
</evidence>
<name>A0A563VQ41_9CYAN</name>
<dbReference type="Gene3D" id="3.30.70.270">
    <property type="match status" value="1"/>
</dbReference>
<dbReference type="SMART" id="SM00267">
    <property type="entry name" value="GGDEF"/>
    <property type="match status" value="1"/>
</dbReference>
<feature type="domain" description="GGDEF" evidence="6">
    <location>
        <begin position="670"/>
        <end position="800"/>
    </location>
</feature>
<dbReference type="Gene3D" id="1.20.120.160">
    <property type="entry name" value="HPT domain"/>
    <property type="match status" value="1"/>
</dbReference>
<evidence type="ECO:0000259" key="8">
    <source>
        <dbReference type="PROSITE" id="PS51755"/>
    </source>
</evidence>
<dbReference type="PANTHER" id="PTHR48111">
    <property type="entry name" value="REGULATOR OF RPOS"/>
    <property type="match status" value="1"/>
</dbReference>
<feature type="modified residue" description="4-aspartylphosphate" evidence="3">
    <location>
        <position position="438"/>
    </location>
</feature>
<dbReference type="GO" id="GO:0000156">
    <property type="term" value="F:phosphorelay response regulator activity"/>
    <property type="evidence" value="ECO:0007669"/>
    <property type="project" value="TreeGrafter"/>
</dbReference>
<evidence type="ECO:0000259" key="5">
    <source>
        <dbReference type="PROSITE" id="PS50110"/>
    </source>
</evidence>
<dbReference type="CDD" id="cd00156">
    <property type="entry name" value="REC"/>
    <property type="match status" value="2"/>
</dbReference>
<organism evidence="9 10">
    <name type="scientific">Hyella patelloides LEGE 07179</name>
    <dbReference type="NCBI Taxonomy" id="945734"/>
    <lineage>
        <taxon>Bacteria</taxon>
        <taxon>Bacillati</taxon>
        <taxon>Cyanobacteriota</taxon>
        <taxon>Cyanophyceae</taxon>
        <taxon>Pleurocapsales</taxon>
        <taxon>Hyellaceae</taxon>
        <taxon>Hyella</taxon>
    </lineage>
</organism>
<dbReference type="InterPro" id="IPR011006">
    <property type="entry name" value="CheY-like_superfamily"/>
</dbReference>
<dbReference type="SUPFAM" id="SSF52172">
    <property type="entry name" value="CheY-like"/>
    <property type="match status" value="3"/>
</dbReference>
<dbReference type="InterPro" id="IPR001867">
    <property type="entry name" value="OmpR/PhoB-type_DNA-bd"/>
</dbReference>
<dbReference type="CDD" id="cd17624">
    <property type="entry name" value="REC_OmpR_PmrA-like"/>
    <property type="match status" value="1"/>
</dbReference>
<dbReference type="RefSeq" id="WP_144864544.1">
    <property type="nucleotide sequence ID" value="NZ_LR213781.1"/>
</dbReference>
<dbReference type="InterPro" id="IPR039420">
    <property type="entry name" value="WalR-like"/>
</dbReference>
<reference evidence="9 10" key="1">
    <citation type="submission" date="2019-01" db="EMBL/GenBank/DDBJ databases">
        <authorList>
            <person name="Brito A."/>
        </authorList>
    </citation>
    <scope>NUCLEOTIDE SEQUENCE [LARGE SCALE GENOMIC DNA]</scope>
    <source>
        <strain evidence="9">1</strain>
    </source>
</reference>
<dbReference type="FunFam" id="3.30.70.270:FF:000001">
    <property type="entry name" value="Diguanylate cyclase domain protein"/>
    <property type="match status" value="1"/>
</dbReference>
<dbReference type="SUPFAM" id="SSF47226">
    <property type="entry name" value="Histidine-containing phosphotransfer domain, HPT domain"/>
    <property type="match status" value="1"/>
</dbReference>
<sequence>MKILLIEDDEGLADLIVDKLTRQKQYIIECSNNGCEGLELAESYEYDIILLDVALPELDGIQVCQQLRDRGNRTPILLLTAHNNITKKVAGLDAGADDYLVKPFDVRELLARIRALSRRGNDILLPVLQWGVLTLDPNNCQVNHKQKPLKLTAKEYSLLELFLRHPQRIFSQSSLIEKIWSWEESPSENAVRTQIKGLRQKLRKAGIDPNMIETIYGLGYRLKKEPLPLQQGTTKKRHKTQSLMMATSVSSSKAVNFRNDTLSAIWQKYQSQYRDRIDLLQEAAIAIKQDTLSIDLQKQAVHTAHTLVGSLGSFGYTQSSQICSEIETILQSYNHKDYKVIDRLDKLLTILLTQINSPPEPILDSDRESMTFGNDEEHMPYSALPPQYKLLIVDDDFPLTQALVSEAITWGIEAQVAGNLSQAREAIAENLPDAILLDLSFPEAHNGGLELLQELNAKQLNIPVIALTARESFADRVEVARLGGKGFLTKPVSPTQAMETVASILEQSNLPDAKILVVDNQKENLNAIADLLLPWGFDVVSLQDAGQFWDVLEQSNPDLIIAQLEMEGVSGIELCQVVRNDPRWCHLPVLIISPHDDIQTIQQICSVGVDDHISFPIIQEELLARIFNRLDKERYRRQLADTDPLTGIANRRASLQRLTRLLRIAQRQDKHWCFVMIDLDDFKQINDNFGHETGDRVLRRLGQLLKQEFRSEDVIARWGGEEFILGLYDMNKDAVISRLREFLAAFRQQEFTTVQEEDCQVTFSAGVAEYPVDGNSLEILYQFADMALYRAKAEGKNQII</sequence>
<dbReference type="PROSITE" id="PS50894">
    <property type="entry name" value="HPT"/>
    <property type="match status" value="1"/>
</dbReference>
<feature type="domain" description="Response regulatory" evidence="5">
    <location>
        <begin position="2"/>
        <end position="117"/>
    </location>
</feature>
<dbReference type="CDD" id="cd00383">
    <property type="entry name" value="trans_reg_C"/>
    <property type="match status" value="1"/>
</dbReference>
<dbReference type="SMART" id="SM00862">
    <property type="entry name" value="Trans_reg_C"/>
    <property type="match status" value="1"/>
</dbReference>
<feature type="DNA-binding region" description="OmpR/PhoB-type" evidence="4">
    <location>
        <begin position="125"/>
        <end position="224"/>
    </location>
</feature>
<evidence type="ECO:0000256" key="4">
    <source>
        <dbReference type="PROSITE-ProRule" id="PRU01091"/>
    </source>
</evidence>
<feature type="modified residue" description="Phosphohistidine" evidence="2">
    <location>
        <position position="305"/>
    </location>
</feature>
<feature type="domain" description="HPt" evidence="7">
    <location>
        <begin position="258"/>
        <end position="365"/>
    </location>
</feature>
<dbReference type="Pfam" id="PF00072">
    <property type="entry name" value="Response_reg"/>
    <property type="match status" value="3"/>
</dbReference>
<protein>
    <submittedName>
        <fullName evidence="9">Multi-component transcriptional regulator, winged helix family</fullName>
    </submittedName>
</protein>
<dbReference type="Proteomes" id="UP000320055">
    <property type="component" value="Unassembled WGS sequence"/>
</dbReference>
<dbReference type="GO" id="GO:0032993">
    <property type="term" value="C:protein-DNA complex"/>
    <property type="evidence" value="ECO:0007669"/>
    <property type="project" value="TreeGrafter"/>
</dbReference>
<dbReference type="Pfam" id="PF00990">
    <property type="entry name" value="GGDEF"/>
    <property type="match status" value="1"/>
</dbReference>
<dbReference type="Gene3D" id="3.40.50.2300">
    <property type="match status" value="3"/>
</dbReference>
<dbReference type="InterPro" id="IPR036641">
    <property type="entry name" value="HPT_dom_sf"/>
</dbReference>
<dbReference type="PROSITE" id="PS51755">
    <property type="entry name" value="OMPR_PHOB"/>
    <property type="match status" value="1"/>
</dbReference>
<dbReference type="Pfam" id="PF01627">
    <property type="entry name" value="Hpt"/>
    <property type="match status" value="1"/>
</dbReference>
<dbReference type="EMBL" id="CAACVJ010000113">
    <property type="protein sequence ID" value="VEP13514.1"/>
    <property type="molecule type" value="Genomic_DNA"/>
</dbReference>
<dbReference type="InterPro" id="IPR036388">
    <property type="entry name" value="WH-like_DNA-bd_sf"/>
</dbReference>
<dbReference type="OrthoDB" id="442759at2"/>
<evidence type="ECO:0000256" key="2">
    <source>
        <dbReference type="PROSITE-ProRule" id="PRU00110"/>
    </source>
</evidence>
<dbReference type="Gene3D" id="1.10.10.10">
    <property type="entry name" value="Winged helix-like DNA-binding domain superfamily/Winged helix DNA-binding domain"/>
    <property type="match status" value="1"/>
</dbReference>
<dbReference type="Gene3D" id="6.10.250.690">
    <property type="match status" value="1"/>
</dbReference>
<evidence type="ECO:0000256" key="3">
    <source>
        <dbReference type="PROSITE-ProRule" id="PRU00169"/>
    </source>
</evidence>
<dbReference type="GO" id="GO:0006355">
    <property type="term" value="P:regulation of DNA-templated transcription"/>
    <property type="evidence" value="ECO:0007669"/>
    <property type="project" value="InterPro"/>
</dbReference>
<dbReference type="CDD" id="cd01949">
    <property type="entry name" value="GGDEF"/>
    <property type="match status" value="1"/>
</dbReference>
<gene>
    <name evidence="9" type="ORF">H1P_200046</name>
</gene>
<evidence type="ECO:0000313" key="9">
    <source>
        <dbReference type="EMBL" id="VEP13514.1"/>
    </source>
</evidence>
<dbReference type="InterPro" id="IPR000160">
    <property type="entry name" value="GGDEF_dom"/>
</dbReference>
<proteinExistence type="predicted"/>
<dbReference type="SUPFAM" id="SSF55073">
    <property type="entry name" value="Nucleotide cyclase"/>
    <property type="match status" value="1"/>
</dbReference>
<evidence type="ECO:0000313" key="10">
    <source>
        <dbReference type="Proteomes" id="UP000320055"/>
    </source>
</evidence>
<feature type="domain" description="Response regulatory" evidence="5">
    <location>
        <begin position="514"/>
        <end position="630"/>
    </location>
</feature>
<evidence type="ECO:0000259" key="7">
    <source>
        <dbReference type="PROSITE" id="PS50894"/>
    </source>
</evidence>
<dbReference type="PROSITE" id="PS50110">
    <property type="entry name" value="RESPONSE_REGULATORY"/>
    <property type="match status" value="3"/>
</dbReference>
<dbReference type="Pfam" id="PF00486">
    <property type="entry name" value="Trans_reg_C"/>
    <property type="match status" value="1"/>
</dbReference>
<dbReference type="PANTHER" id="PTHR48111:SF15">
    <property type="entry name" value="OMPR SUBFAMILY"/>
    <property type="match status" value="1"/>
</dbReference>
<keyword evidence="1 4" id="KW-0238">DNA-binding</keyword>
<dbReference type="InterPro" id="IPR043128">
    <property type="entry name" value="Rev_trsase/Diguanyl_cyclase"/>
</dbReference>
<keyword evidence="10" id="KW-1185">Reference proteome</keyword>
<accession>A0A563VQ41</accession>
<dbReference type="InterPro" id="IPR001789">
    <property type="entry name" value="Sig_transdc_resp-reg_receiver"/>
</dbReference>
<comment type="caution">
    <text evidence="3">Lacks conserved residue(s) required for the propagation of feature annotation.</text>
</comment>
<evidence type="ECO:0000256" key="1">
    <source>
        <dbReference type="ARBA" id="ARBA00023125"/>
    </source>
</evidence>
<feature type="modified residue" description="4-aspartylphosphate" evidence="3">
    <location>
        <position position="52"/>
    </location>
</feature>
<dbReference type="GO" id="GO:0000976">
    <property type="term" value="F:transcription cis-regulatory region binding"/>
    <property type="evidence" value="ECO:0007669"/>
    <property type="project" value="TreeGrafter"/>
</dbReference>
<dbReference type="InterPro" id="IPR029787">
    <property type="entry name" value="Nucleotide_cyclase"/>
</dbReference>
<dbReference type="InterPro" id="IPR008207">
    <property type="entry name" value="Sig_transdc_His_kin_Hpt_dom"/>
</dbReference>
<dbReference type="PROSITE" id="PS50887">
    <property type="entry name" value="GGDEF"/>
    <property type="match status" value="1"/>
</dbReference>
<feature type="domain" description="Response regulatory" evidence="5">
    <location>
        <begin position="389"/>
        <end position="505"/>
    </location>
</feature>